<evidence type="ECO:0000313" key="2">
    <source>
        <dbReference type="Proteomes" id="UP000309997"/>
    </source>
</evidence>
<organism evidence="1 2">
    <name type="scientific">Populus alba</name>
    <name type="common">White poplar</name>
    <dbReference type="NCBI Taxonomy" id="43335"/>
    <lineage>
        <taxon>Eukaryota</taxon>
        <taxon>Viridiplantae</taxon>
        <taxon>Streptophyta</taxon>
        <taxon>Embryophyta</taxon>
        <taxon>Tracheophyta</taxon>
        <taxon>Spermatophyta</taxon>
        <taxon>Magnoliopsida</taxon>
        <taxon>eudicotyledons</taxon>
        <taxon>Gunneridae</taxon>
        <taxon>Pentapetalae</taxon>
        <taxon>rosids</taxon>
        <taxon>fabids</taxon>
        <taxon>Malpighiales</taxon>
        <taxon>Salicaceae</taxon>
        <taxon>Saliceae</taxon>
        <taxon>Populus</taxon>
    </lineage>
</organism>
<evidence type="ECO:0000313" key="1">
    <source>
        <dbReference type="EMBL" id="KAL3592561.1"/>
    </source>
</evidence>
<dbReference type="Proteomes" id="UP000309997">
    <property type="component" value="Unassembled WGS sequence"/>
</dbReference>
<accession>A0ACC4CCY6</accession>
<sequence length="195" mass="20782">MFILDADLVSSEVGFCSDLVLSLTKMPVDDSSVGEGKESLLIHVQTQLTCSSFPQGSGAGEGNWAGLCFNPSQWSTITGLAFSLLHPDYICIQGVDYEVIAFEATTANLLAFYCFSCSAFFSPIVLEQVSGKSSSSNVIIWYFSSYCLLPQPSNSSPAVCSNEDVMGGWCASGSIFLADKKSEINMTAGPEKGSE</sequence>
<comment type="caution">
    <text evidence="1">The sequence shown here is derived from an EMBL/GenBank/DDBJ whole genome shotgun (WGS) entry which is preliminary data.</text>
</comment>
<dbReference type="EMBL" id="RCHU02000005">
    <property type="protein sequence ID" value="KAL3592561.1"/>
    <property type="molecule type" value="Genomic_DNA"/>
</dbReference>
<gene>
    <name evidence="1" type="ORF">D5086_011201</name>
</gene>
<keyword evidence="2" id="KW-1185">Reference proteome</keyword>
<name>A0ACC4CCY6_POPAL</name>
<reference evidence="1 2" key="1">
    <citation type="journal article" date="2024" name="Plant Biotechnol. J.">
        <title>Genome and CRISPR/Cas9 system of a widespread forest tree (Populus alba) in the world.</title>
        <authorList>
            <person name="Liu Y.J."/>
            <person name="Jiang P.F."/>
            <person name="Han X.M."/>
            <person name="Li X.Y."/>
            <person name="Wang H.M."/>
            <person name="Wang Y.J."/>
            <person name="Wang X.X."/>
            <person name="Zeng Q.Y."/>
        </authorList>
    </citation>
    <scope>NUCLEOTIDE SEQUENCE [LARGE SCALE GENOMIC DNA]</scope>
    <source>
        <strain evidence="2">cv. PAL-ZL1</strain>
    </source>
</reference>
<protein>
    <submittedName>
        <fullName evidence="1">Uncharacterized protein</fullName>
    </submittedName>
</protein>
<proteinExistence type="predicted"/>